<dbReference type="RefSeq" id="WP_139115068.1">
    <property type="nucleotide sequence ID" value="NZ_FMAH01000020.1"/>
</dbReference>
<organism evidence="6 7">
    <name type="scientific">Rhizobium miluonense</name>
    <dbReference type="NCBI Taxonomy" id="411945"/>
    <lineage>
        <taxon>Bacteria</taxon>
        <taxon>Pseudomonadati</taxon>
        <taxon>Pseudomonadota</taxon>
        <taxon>Alphaproteobacteria</taxon>
        <taxon>Hyphomicrobiales</taxon>
        <taxon>Rhizobiaceae</taxon>
        <taxon>Rhizobium/Agrobacterium group</taxon>
        <taxon>Rhizobium</taxon>
    </lineage>
</organism>
<keyword evidence="7" id="KW-1185">Reference proteome</keyword>
<evidence type="ECO:0000256" key="2">
    <source>
        <dbReference type="ARBA" id="ARBA00023125"/>
    </source>
</evidence>
<evidence type="ECO:0000256" key="3">
    <source>
        <dbReference type="ARBA" id="ARBA00023163"/>
    </source>
</evidence>
<dbReference type="PROSITE" id="PS50977">
    <property type="entry name" value="HTH_TETR_2"/>
    <property type="match status" value="1"/>
</dbReference>
<dbReference type="InterPro" id="IPR011075">
    <property type="entry name" value="TetR_C"/>
</dbReference>
<dbReference type="SUPFAM" id="SSF48498">
    <property type="entry name" value="Tetracyclin repressor-like, C-terminal domain"/>
    <property type="match status" value="1"/>
</dbReference>
<dbReference type="GO" id="GO:0000976">
    <property type="term" value="F:transcription cis-regulatory region binding"/>
    <property type="evidence" value="ECO:0007669"/>
    <property type="project" value="TreeGrafter"/>
</dbReference>
<dbReference type="InterPro" id="IPR009057">
    <property type="entry name" value="Homeodomain-like_sf"/>
</dbReference>
<dbReference type="InterPro" id="IPR036271">
    <property type="entry name" value="Tet_transcr_reg_TetR-rel_C_sf"/>
</dbReference>
<dbReference type="OrthoDB" id="9796019at2"/>
<protein>
    <submittedName>
        <fullName evidence="6">Transcriptional regulator, TetR family</fullName>
    </submittedName>
</protein>
<reference evidence="7" key="1">
    <citation type="submission" date="2016-08" db="EMBL/GenBank/DDBJ databases">
        <authorList>
            <person name="Varghese N."/>
            <person name="Submissions Spin"/>
        </authorList>
    </citation>
    <scope>NUCLEOTIDE SEQUENCE [LARGE SCALE GENOMIC DNA]</scope>
    <source>
        <strain evidence="7">HAMBI 2971</strain>
    </source>
</reference>
<feature type="DNA-binding region" description="H-T-H motif" evidence="4">
    <location>
        <begin position="32"/>
        <end position="51"/>
    </location>
</feature>
<dbReference type="Gene3D" id="1.10.357.10">
    <property type="entry name" value="Tetracycline Repressor, domain 2"/>
    <property type="match status" value="1"/>
</dbReference>
<keyword evidence="3" id="KW-0804">Transcription</keyword>
<dbReference type="InterPro" id="IPR050109">
    <property type="entry name" value="HTH-type_TetR-like_transc_reg"/>
</dbReference>
<gene>
    <name evidence="6" type="ORF">GA0061102_102045</name>
</gene>
<evidence type="ECO:0000313" key="7">
    <source>
        <dbReference type="Proteomes" id="UP000199435"/>
    </source>
</evidence>
<evidence type="ECO:0000256" key="1">
    <source>
        <dbReference type="ARBA" id="ARBA00023015"/>
    </source>
</evidence>
<keyword evidence="2 4" id="KW-0238">DNA-binding</keyword>
<dbReference type="PANTHER" id="PTHR30055:SF148">
    <property type="entry name" value="TETR-FAMILY TRANSCRIPTIONAL REGULATOR"/>
    <property type="match status" value="1"/>
</dbReference>
<dbReference type="PANTHER" id="PTHR30055">
    <property type="entry name" value="HTH-TYPE TRANSCRIPTIONAL REGULATOR RUTR"/>
    <property type="match status" value="1"/>
</dbReference>
<dbReference type="InterPro" id="IPR001647">
    <property type="entry name" value="HTH_TetR"/>
</dbReference>
<keyword evidence="1" id="KW-0805">Transcription regulation</keyword>
<dbReference type="Pfam" id="PF16859">
    <property type="entry name" value="TetR_C_11"/>
    <property type="match status" value="1"/>
</dbReference>
<name>A0A1C3VZ60_9HYPH</name>
<dbReference type="STRING" id="411945.GA0061102_102045"/>
<evidence type="ECO:0000259" key="5">
    <source>
        <dbReference type="PROSITE" id="PS50977"/>
    </source>
</evidence>
<accession>A0A1C3VZ60</accession>
<dbReference type="Proteomes" id="UP000199435">
    <property type="component" value="Unassembled WGS sequence"/>
</dbReference>
<dbReference type="Pfam" id="PF00440">
    <property type="entry name" value="TetR_N"/>
    <property type="match status" value="1"/>
</dbReference>
<dbReference type="AlphaFoldDB" id="A0A1C3VZ60"/>
<dbReference type="EMBL" id="FMAH01000020">
    <property type="protein sequence ID" value="SCB32989.1"/>
    <property type="molecule type" value="Genomic_DNA"/>
</dbReference>
<evidence type="ECO:0000256" key="4">
    <source>
        <dbReference type="PROSITE-ProRule" id="PRU00335"/>
    </source>
</evidence>
<evidence type="ECO:0000313" key="6">
    <source>
        <dbReference type="EMBL" id="SCB32989.1"/>
    </source>
</evidence>
<proteinExistence type="predicted"/>
<dbReference type="Gene3D" id="1.10.10.60">
    <property type="entry name" value="Homeodomain-like"/>
    <property type="match status" value="1"/>
</dbReference>
<feature type="domain" description="HTH tetR-type" evidence="5">
    <location>
        <begin position="9"/>
        <end position="69"/>
    </location>
</feature>
<dbReference type="PRINTS" id="PR00455">
    <property type="entry name" value="HTHTETR"/>
</dbReference>
<dbReference type="GO" id="GO:0003700">
    <property type="term" value="F:DNA-binding transcription factor activity"/>
    <property type="evidence" value="ECO:0007669"/>
    <property type="project" value="TreeGrafter"/>
</dbReference>
<sequence length="198" mass="22008">MSGGRPRDETIDQELQATALALFAEGGLAAVSFDQVAKRAGVSRTALYRRWATREALVTSALLGYRARAESGLEDWASRPLGEILEIFVDQTAAAFSDPFARNLLRQLFALSDQEAEIKHLYWSTIVEPRRKAFSLIIRQAQQNHEIDQSLDPELMQDLLSGAISYRLLAYPGDDHAMDAKAYVTAVLRAAGFPIQLR</sequence>
<dbReference type="SUPFAM" id="SSF46689">
    <property type="entry name" value="Homeodomain-like"/>
    <property type="match status" value="1"/>
</dbReference>